<comment type="catalytic activity">
    <reaction evidence="1">
        <text>ATP + protein L-histidine = ADP + protein N-phospho-L-histidine.</text>
        <dbReference type="EC" id="2.7.13.3"/>
    </reaction>
</comment>
<dbReference type="GO" id="GO:0000155">
    <property type="term" value="F:phosphorelay sensor kinase activity"/>
    <property type="evidence" value="ECO:0007669"/>
    <property type="project" value="InterPro"/>
</dbReference>
<dbReference type="InterPro" id="IPR029016">
    <property type="entry name" value="GAF-like_dom_sf"/>
</dbReference>
<feature type="domain" description="Histidine kinase" evidence="8">
    <location>
        <begin position="770"/>
        <end position="988"/>
    </location>
</feature>
<keyword evidence="3 6" id="KW-0597">Phosphoprotein</keyword>
<gene>
    <name evidence="11" type="ORF">HYY20_04450</name>
</gene>
<evidence type="ECO:0000256" key="2">
    <source>
        <dbReference type="ARBA" id="ARBA00012438"/>
    </source>
</evidence>
<dbReference type="Pfam" id="PF02518">
    <property type="entry name" value="HATPase_c"/>
    <property type="match status" value="1"/>
</dbReference>
<dbReference type="InterPro" id="IPR035965">
    <property type="entry name" value="PAS-like_dom_sf"/>
</dbReference>
<dbReference type="CDD" id="cd17580">
    <property type="entry name" value="REC_2_DhkD-like"/>
    <property type="match status" value="1"/>
</dbReference>
<evidence type="ECO:0000313" key="12">
    <source>
        <dbReference type="Proteomes" id="UP000769766"/>
    </source>
</evidence>
<dbReference type="InterPro" id="IPR003594">
    <property type="entry name" value="HATPase_dom"/>
</dbReference>
<evidence type="ECO:0000256" key="1">
    <source>
        <dbReference type="ARBA" id="ARBA00000085"/>
    </source>
</evidence>
<dbReference type="Pfam" id="PF00512">
    <property type="entry name" value="HisKA"/>
    <property type="match status" value="1"/>
</dbReference>
<dbReference type="Gene3D" id="3.40.50.2300">
    <property type="match status" value="1"/>
</dbReference>
<dbReference type="InterPro" id="IPR013656">
    <property type="entry name" value="PAS_4"/>
</dbReference>
<dbReference type="Gene3D" id="3.30.450.20">
    <property type="entry name" value="PAS domain"/>
    <property type="match status" value="4"/>
</dbReference>
<dbReference type="SUPFAM" id="SSF55874">
    <property type="entry name" value="ATPase domain of HSP90 chaperone/DNA topoisomerase II/histidine kinase"/>
    <property type="match status" value="1"/>
</dbReference>
<evidence type="ECO:0000259" key="8">
    <source>
        <dbReference type="PROSITE" id="PS50109"/>
    </source>
</evidence>
<dbReference type="PROSITE" id="PS50113">
    <property type="entry name" value="PAC"/>
    <property type="match status" value="2"/>
</dbReference>
<evidence type="ECO:0000256" key="7">
    <source>
        <dbReference type="SAM" id="Coils"/>
    </source>
</evidence>
<evidence type="ECO:0000256" key="4">
    <source>
        <dbReference type="ARBA" id="ARBA00022679"/>
    </source>
</evidence>
<dbReference type="SMART" id="SM00086">
    <property type="entry name" value="PAC"/>
    <property type="match status" value="2"/>
</dbReference>
<dbReference type="Pfam" id="PF08448">
    <property type="entry name" value="PAS_4"/>
    <property type="match status" value="3"/>
</dbReference>
<dbReference type="InterPro" id="IPR003661">
    <property type="entry name" value="HisK_dim/P_dom"/>
</dbReference>
<name>A0A932CNB8_UNCTE</name>
<feature type="domain" description="Response regulatory" evidence="9">
    <location>
        <begin position="1010"/>
        <end position="1126"/>
    </location>
</feature>
<sequence>MFTHWRRFIESQPPESPLSRTILESRERVRAAGADPEADLPRFRHIPEEEIGQRLHANQDLLAIALPHLNWWAASLAHGPHAIYLVDGDGILLYATGSPPEAMRDSGLLPGHDWSERAIGPNAAGTALVAGQPVVLLGCEPLSPLWRDATGVAAPIRNPEGAVIGALAIGTPGADSSPERLVMAAHIAYGIERELAGRKATSDAETRPTLQAERRAVGAEEDRRTLEALMEYIPEGITIADAPEVKIRMVSRYGQQLTGRPREVIEEIPVEEHVEKWGIYHADGLTRPAGEELPLTRATRQGEVVKDEEWVLRQPDGQAIPILCNAGPIRDSQGQIIGGVVAWRDITERKRAEEERQRLYQEVDCLYREVDRHRRLLELVIEIAPAGIAVFEGRNLQLKWANPAYQRSLEEPYRSREIAGMRFQDHFPHAEESGLVDLFRRVAATGEPYHNPEYEFSGFAQGLTYWYWSLLPLAMEGQAVPDLLLLLVETTEQVLARKRIEELAHALAAERTFLETVIQQMPMGVILVEPSGKFLLGNEQVSQIFRHPILPSASLEEYSEWKGVHPDGRPYRPQEWPLARSLSTGEVVWEEEIEILRGDGTRGIISSCSTPIRDPEGEILGGVLTFQDITERKQIEAALRHANERLRFVLSSITDAYFVLDAQWRFVEINPVAEKMIFGRSAHELLGRIYWEAYPQVVDTEFYRQYQIAFAEGRPVHFEGRSGIVDKWFETHAYPRDEYLEIYVRDITARKRAEEALEEANRRKDEFLAMLAHELRNPLAAIASAVQILRLRGSEDPMLRFAQEATERQAQQMKRLLDDLLDVSRVGRGKITLKKEPVDLVMAVSHAIQTVSPQIQERRHELSITLPSEPLRLEADPVRLEQVLSNLLSNAAKYTPQGGRIWLSAECQGNEAVVRVRDNGIGISSELLPHVFDLFVQAERSSDRSQGGLGIGLALVHNLVEMHGGRVEASSEGPGKGSEFVVRLPALSAASAGQRPAISSTEAVASASRRILLVDDNQDGARMLALILEMQGHQVHIVHDGPSALVAAGEYRPDVVLLDIGLPGMDGYEVARRLRQRADLPPMRLVAITGYGQEEDRQQAREAGFDHHLIKPIDPEELLRLLSNAPEGS</sequence>
<dbReference type="InterPro" id="IPR011006">
    <property type="entry name" value="CheY-like_superfamily"/>
</dbReference>
<dbReference type="Gene3D" id="3.30.450.40">
    <property type="match status" value="1"/>
</dbReference>
<dbReference type="SUPFAM" id="SSF52172">
    <property type="entry name" value="CheY-like"/>
    <property type="match status" value="1"/>
</dbReference>
<keyword evidence="5" id="KW-0418">Kinase</keyword>
<organism evidence="11 12">
    <name type="scientific">Tectimicrobiota bacterium</name>
    <dbReference type="NCBI Taxonomy" id="2528274"/>
    <lineage>
        <taxon>Bacteria</taxon>
        <taxon>Pseudomonadati</taxon>
        <taxon>Nitrospinota/Tectimicrobiota group</taxon>
        <taxon>Candidatus Tectimicrobiota</taxon>
    </lineage>
</organism>
<dbReference type="InterPro" id="IPR004358">
    <property type="entry name" value="Sig_transdc_His_kin-like_C"/>
</dbReference>
<dbReference type="InterPro" id="IPR005467">
    <property type="entry name" value="His_kinase_dom"/>
</dbReference>
<dbReference type="Pfam" id="PF13426">
    <property type="entry name" value="PAS_9"/>
    <property type="match status" value="1"/>
</dbReference>
<dbReference type="Proteomes" id="UP000769766">
    <property type="component" value="Unassembled WGS sequence"/>
</dbReference>
<evidence type="ECO:0000256" key="3">
    <source>
        <dbReference type="ARBA" id="ARBA00022553"/>
    </source>
</evidence>
<dbReference type="NCBIfam" id="TIGR00229">
    <property type="entry name" value="sensory_box"/>
    <property type="match status" value="3"/>
</dbReference>
<dbReference type="EMBL" id="JACPRF010000138">
    <property type="protein sequence ID" value="MBI2876111.1"/>
    <property type="molecule type" value="Genomic_DNA"/>
</dbReference>
<feature type="modified residue" description="4-aspartylphosphate" evidence="6">
    <location>
        <position position="1059"/>
    </location>
</feature>
<dbReference type="PRINTS" id="PR00344">
    <property type="entry name" value="BCTRLSENSOR"/>
</dbReference>
<dbReference type="CDD" id="cd00082">
    <property type="entry name" value="HisKA"/>
    <property type="match status" value="1"/>
</dbReference>
<feature type="domain" description="PAC" evidence="10">
    <location>
        <begin position="589"/>
        <end position="641"/>
    </location>
</feature>
<dbReference type="Gene3D" id="1.10.287.130">
    <property type="match status" value="1"/>
</dbReference>
<feature type="coiled-coil region" evidence="7">
    <location>
        <begin position="750"/>
        <end position="777"/>
    </location>
</feature>
<dbReference type="PANTHER" id="PTHR43547:SF2">
    <property type="entry name" value="HYBRID SIGNAL TRANSDUCTION HISTIDINE KINASE C"/>
    <property type="match status" value="1"/>
</dbReference>
<dbReference type="FunFam" id="3.30.565.10:FF:000006">
    <property type="entry name" value="Sensor histidine kinase WalK"/>
    <property type="match status" value="1"/>
</dbReference>
<feature type="domain" description="PAC" evidence="10">
    <location>
        <begin position="306"/>
        <end position="358"/>
    </location>
</feature>
<dbReference type="Pfam" id="PF00072">
    <property type="entry name" value="Response_reg"/>
    <property type="match status" value="1"/>
</dbReference>
<dbReference type="SMART" id="SM00388">
    <property type="entry name" value="HisKA"/>
    <property type="match status" value="1"/>
</dbReference>
<dbReference type="InterPro" id="IPR000014">
    <property type="entry name" value="PAS"/>
</dbReference>
<dbReference type="SMART" id="SM00091">
    <property type="entry name" value="PAS"/>
    <property type="match status" value="4"/>
</dbReference>
<dbReference type="CDD" id="cd00130">
    <property type="entry name" value="PAS"/>
    <property type="match status" value="1"/>
</dbReference>
<dbReference type="InterPro" id="IPR001610">
    <property type="entry name" value="PAC"/>
</dbReference>
<dbReference type="CDD" id="cd00075">
    <property type="entry name" value="HATPase"/>
    <property type="match status" value="1"/>
</dbReference>
<evidence type="ECO:0000256" key="5">
    <source>
        <dbReference type="ARBA" id="ARBA00022777"/>
    </source>
</evidence>
<evidence type="ECO:0000259" key="9">
    <source>
        <dbReference type="PROSITE" id="PS50110"/>
    </source>
</evidence>
<dbReference type="InterPro" id="IPR001789">
    <property type="entry name" value="Sig_transdc_resp-reg_receiver"/>
</dbReference>
<dbReference type="InterPro" id="IPR000700">
    <property type="entry name" value="PAS-assoc_C"/>
</dbReference>
<dbReference type="PANTHER" id="PTHR43547">
    <property type="entry name" value="TWO-COMPONENT HISTIDINE KINASE"/>
    <property type="match status" value="1"/>
</dbReference>
<dbReference type="SMART" id="SM00387">
    <property type="entry name" value="HATPase_c"/>
    <property type="match status" value="1"/>
</dbReference>
<comment type="caution">
    <text evidence="11">The sequence shown here is derived from an EMBL/GenBank/DDBJ whole genome shotgun (WGS) entry which is preliminary data.</text>
</comment>
<dbReference type="SMART" id="SM00448">
    <property type="entry name" value="REC"/>
    <property type="match status" value="1"/>
</dbReference>
<protein>
    <recommendedName>
        <fullName evidence="2">histidine kinase</fullName>
        <ecNumber evidence="2">2.7.13.3</ecNumber>
    </recommendedName>
</protein>
<dbReference type="EC" id="2.7.13.3" evidence="2"/>
<evidence type="ECO:0000259" key="10">
    <source>
        <dbReference type="PROSITE" id="PS50113"/>
    </source>
</evidence>
<keyword evidence="7" id="KW-0175">Coiled coil</keyword>
<evidence type="ECO:0000256" key="6">
    <source>
        <dbReference type="PROSITE-ProRule" id="PRU00169"/>
    </source>
</evidence>
<dbReference type="PROSITE" id="PS50110">
    <property type="entry name" value="RESPONSE_REGULATORY"/>
    <property type="match status" value="1"/>
</dbReference>
<reference evidence="11" key="1">
    <citation type="submission" date="2020-07" db="EMBL/GenBank/DDBJ databases">
        <title>Huge and variable diversity of episymbiotic CPR bacteria and DPANN archaea in groundwater ecosystems.</title>
        <authorList>
            <person name="He C.Y."/>
            <person name="Keren R."/>
            <person name="Whittaker M."/>
            <person name="Farag I.F."/>
            <person name="Doudna J."/>
            <person name="Cate J.H.D."/>
            <person name="Banfield J.F."/>
        </authorList>
    </citation>
    <scope>NUCLEOTIDE SEQUENCE</scope>
    <source>
        <strain evidence="11">NC_groundwater_672_Ag_B-0.1um_62_36</strain>
    </source>
</reference>
<accession>A0A932CNB8</accession>
<dbReference type="InterPro" id="IPR036097">
    <property type="entry name" value="HisK_dim/P_sf"/>
</dbReference>
<evidence type="ECO:0000313" key="11">
    <source>
        <dbReference type="EMBL" id="MBI2876111.1"/>
    </source>
</evidence>
<dbReference type="PROSITE" id="PS50109">
    <property type="entry name" value="HIS_KIN"/>
    <property type="match status" value="1"/>
</dbReference>
<dbReference type="InterPro" id="IPR036890">
    <property type="entry name" value="HATPase_C_sf"/>
</dbReference>
<dbReference type="SUPFAM" id="SSF55781">
    <property type="entry name" value="GAF domain-like"/>
    <property type="match status" value="1"/>
</dbReference>
<proteinExistence type="predicted"/>
<keyword evidence="4" id="KW-0808">Transferase</keyword>
<dbReference type="Gene3D" id="3.30.565.10">
    <property type="entry name" value="Histidine kinase-like ATPase, C-terminal domain"/>
    <property type="match status" value="1"/>
</dbReference>
<dbReference type="AlphaFoldDB" id="A0A932CNB8"/>
<dbReference type="SUPFAM" id="SSF47384">
    <property type="entry name" value="Homodimeric domain of signal transducing histidine kinase"/>
    <property type="match status" value="1"/>
</dbReference>
<dbReference type="SUPFAM" id="SSF55785">
    <property type="entry name" value="PYP-like sensor domain (PAS domain)"/>
    <property type="match status" value="4"/>
</dbReference>